<dbReference type="GO" id="GO:0043709">
    <property type="term" value="P:cell adhesion involved in single-species biofilm formation"/>
    <property type="evidence" value="ECO:0007669"/>
    <property type="project" value="TreeGrafter"/>
</dbReference>
<reference evidence="2 3" key="1">
    <citation type="journal article" date="2010" name="Int. J. Syst. Evol. Microbiol.">
        <title>Bacillus horneckiae sp. nov., isolated from a spacecraft-assembly clean room.</title>
        <authorList>
            <person name="Vaishampayan P."/>
            <person name="Probst A."/>
            <person name="Krishnamurthi S."/>
            <person name="Ghosh S."/>
            <person name="Osman S."/>
            <person name="McDowall A."/>
            <person name="Ruckmani A."/>
            <person name="Mayilraj S."/>
            <person name="Venkateswaran K."/>
        </authorList>
    </citation>
    <scope>NUCLEOTIDE SEQUENCE [LARGE SCALE GENOMIC DNA]</scope>
    <source>
        <strain evidence="3">1PO1SC</strain>
    </source>
</reference>
<proteinExistence type="predicted"/>
<dbReference type="InterPro" id="IPR029787">
    <property type="entry name" value="Nucleotide_cyclase"/>
</dbReference>
<dbReference type="Gene3D" id="3.30.70.270">
    <property type="match status" value="1"/>
</dbReference>
<dbReference type="InterPro" id="IPR043128">
    <property type="entry name" value="Rev_trsase/Diguanyl_cyclase"/>
</dbReference>
<dbReference type="SUPFAM" id="SSF55073">
    <property type="entry name" value="Nucleotide cyclase"/>
    <property type="match status" value="1"/>
</dbReference>
<dbReference type="FunFam" id="3.30.70.270:FF:000001">
    <property type="entry name" value="Diguanylate cyclase domain protein"/>
    <property type="match status" value="1"/>
</dbReference>
<dbReference type="CDD" id="cd01949">
    <property type="entry name" value="GGDEF"/>
    <property type="match status" value="1"/>
</dbReference>
<dbReference type="Pfam" id="PF00990">
    <property type="entry name" value="GGDEF"/>
    <property type="match status" value="1"/>
</dbReference>
<organism evidence="2 3">
    <name type="scientific">Cytobacillus horneckiae</name>
    <dbReference type="NCBI Taxonomy" id="549687"/>
    <lineage>
        <taxon>Bacteria</taxon>
        <taxon>Bacillati</taxon>
        <taxon>Bacillota</taxon>
        <taxon>Bacilli</taxon>
        <taxon>Bacillales</taxon>
        <taxon>Bacillaceae</taxon>
        <taxon>Cytobacillus</taxon>
    </lineage>
</organism>
<dbReference type="GO" id="GO:1902201">
    <property type="term" value="P:negative regulation of bacterial-type flagellum-dependent cell motility"/>
    <property type="evidence" value="ECO:0007669"/>
    <property type="project" value="TreeGrafter"/>
</dbReference>
<dbReference type="SUPFAM" id="SSF55781">
    <property type="entry name" value="GAF domain-like"/>
    <property type="match status" value="2"/>
</dbReference>
<dbReference type="PANTHER" id="PTHR45138:SF9">
    <property type="entry name" value="DIGUANYLATE CYCLASE DGCM-RELATED"/>
    <property type="match status" value="1"/>
</dbReference>
<comment type="caution">
    <text evidence="2">The sequence shown here is derived from an EMBL/GenBank/DDBJ whole genome shotgun (WGS) entry which is preliminary data.</text>
</comment>
<protein>
    <submittedName>
        <fullName evidence="2">GGDEF domain-containing protein</fullName>
    </submittedName>
</protein>
<keyword evidence="3" id="KW-1185">Reference proteome</keyword>
<dbReference type="AlphaFoldDB" id="A0A2N0ZAH6"/>
<evidence type="ECO:0000313" key="3">
    <source>
        <dbReference type="Proteomes" id="UP000233343"/>
    </source>
</evidence>
<accession>A0A2N0ZAH6</accession>
<dbReference type="NCBIfam" id="TIGR00254">
    <property type="entry name" value="GGDEF"/>
    <property type="match status" value="1"/>
</dbReference>
<name>A0A2N0ZAH6_9BACI</name>
<gene>
    <name evidence="2" type="ORF">CWS20_23930</name>
</gene>
<sequence>MENKSQFILNLKSIFFDILQKGESLFRYEDLSNHLGNLTGADQVIIYLKDEWKQAFIAEPNIAVSGLPSSFSYEAINDSEHLFNVTNNIKICRLDNGQAVIILLVQEDKLLGYLVLYFKKDQLNALSASLLNDLGNICSDIIGRINTLDDFLTEKDRYKLLFRMTEKFQNSRKMDLLLQEMLITLKKVYPGFTFFLLLSHDYKTDLALPIKDLDYTEEKNGAMQAYATGRIQVESRLKNKHSTLYAPLMGRQGIYGVLQVNAAEAVIFPEKELTFISLLARTTGGAIENVQLYQQSQQLISDLQLINETSHRLNSDLRLTETIKFMTEQIKDSFHAEEVGFILLSQEGEAFNVLNGSTSFFFTQEVTAYIELIKQKMIEEEEAIFIGDLLFPSKRGNTLFKSVMAVPMDQSGELHGFVLVMNCTPYHFTFESFKLLQSLIHHSTLAFKNSLLREELENLVITDHLTKLYSRNYLDDQVEISMNKDKEGVLLLIDIDNFKAINDEYGHQVGDDILRQVADIITNHIRSSDIGSRWGGEELAIYLPNVTADTGTLIARRLNTKVNSLTKPQVSISCGVSYWNDDIEDSYSALFKRADEGLYKAKNSGKNKVVFKKKTDV</sequence>
<dbReference type="Gene3D" id="3.30.450.40">
    <property type="match status" value="2"/>
</dbReference>
<dbReference type="RefSeq" id="WP_066191256.1">
    <property type="nucleotide sequence ID" value="NZ_JAFDQP010000007.1"/>
</dbReference>
<dbReference type="PANTHER" id="PTHR45138">
    <property type="entry name" value="REGULATORY COMPONENTS OF SENSORY TRANSDUCTION SYSTEM"/>
    <property type="match status" value="1"/>
</dbReference>
<dbReference type="Proteomes" id="UP000233343">
    <property type="component" value="Unassembled WGS sequence"/>
</dbReference>
<dbReference type="GO" id="GO:0005886">
    <property type="term" value="C:plasma membrane"/>
    <property type="evidence" value="ECO:0007669"/>
    <property type="project" value="TreeGrafter"/>
</dbReference>
<dbReference type="GO" id="GO:0052621">
    <property type="term" value="F:diguanylate cyclase activity"/>
    <property type="evidence" value="ECO:0007669"/>
    <property type="project" value="TreeGrafter"/>
</dbReference>
<dbReference type="EMBL" id="PISD01000066">
    <property type="protein sequence ID" value="PKG26510.1"/>
    <property type="molecule type" value="Genomic_DNA"/>
</dbReference>
<dbReference type="PROSITE" id="PS50887">
    <property type="entry name" value="GGDEF"/>
    <property type="match status" value="1"/>
</dbReference>
<dbReference type="InterPro" id="IPR000160">
    <property type="entry name" value="GGDEF_dom"/>
</dbReference>
<dbReference type="SMART" id="SM00267">
    <property type="entry name" value="GGDEF"/>
    <property type="match status" value="1"/>
</dbReference>
<dbReference type="InterPro" id="IPR050469">
    <property type="entry name" value="Diguanylate_Cyclase"/>
</dbReference>
<evidence type="ECO:0000313" key="2">
    <source>
        <dbReference type="EMBL" id="PKG26510.1"/>
    </source>
</evidence>
<dbReference type="InterPro" id="IPR029016">
    <property type="entry name" value="GAF-like_dom_sf"/>
</dbReference>
<evidence type="ECO:0000259" key="1">
    <source>
        <dbReference type="PROSITE" id="PS50887"/>
    </source>
</evidence>
<feature type="domain" description="GGDEF" evidence="1">
    <location>
        <begin position="486"/>
        <end position="614"/>
    </location>
</feature>